<dbReference type="Gene3D" id="1.10.1200.90">
    <property type="entry name" value="DsbA-like domain"/>
    <property type="match status" value="1"/>
</dbReference>
<feature type="domain" description="Thioredoxin-like fold" evidence="1">
    <location>
        <begin position="18"/>
        <end position="173"/>
    </location>
</feature>
<dbReference type="Gene3D" id="3.40.30.10">
    <property type="entry name" value="Glutaredoxin"/>
    <property type="match status" value="1"/>
</dbReference>
<sequence length="174" mass="19915">MNMGMTEVDTTKVDNNLGIIYGSDSAPVTIIEYINLRCPYCKQWWDERSPLIDKYVAEGKVKQVIKLFDKEKESLQRGNVMHQYVPNNMTAKEAIAKIYDTQDQWGDLSLDGVAEFAVNKLGLDRQPETESMTKKIAEECKENGVFFIPTMVINDHVFDQKISDEDLVSLLEKK</sequence>
<comment type="caution">
    <text evidence="2">The sequence shown here is derived from an EMBL/GenBank/DDBJ whole genome shotgun (WGS) entry which is preliminary data.</text>
</comment>
<dbReference type="Pfam" id="PF13462">
    <property type="entry name" value="Thioredoxin_4"/>
    <property type="match status" value="1"/>
</dbReference>
<dbReference type="SUPFAM" id="SSF52833">
    <property type="entry name" value="Thioredoxin-like"/>
    <property type="match status" value="1"/>
</dbReference>
<name>A0A430A1G7_9ENTE</name>
<dbReference type="AlphaFoldDB" id="A0A430A1G7"/>
<reference evidence="2 3" key="1">
    <citation type="submission" date="2017-05" db="EMBL/GenBank/DDBJ databases">
        <title>Vagococcus spp. assemblies.</title>
        <authorList>
            <person name="Gulvik C.A."/>
        </authorList>
    </citation>
    <scope>NUCLEOTIDE SEQUENCE [LARGE SCALE GENOMIC DNA]</scope>
    <source>
        <strain evidence="2 3">SS1995</strain>
    </source>
</reference>
<keyword evidence="3" id="KW-1185">Reference proteome</keyword>
<protein>
    <recommendedName>
        <fullName evidence="1">Thioredoxin-like fold domain-containing protein</fullName>
    </recommendedName>
</protein>
<dbReference type="InterPro" id="IPR036249">
    <property type="entry name" value="Thioredoxin-like_sf"/>
</dbReference>
<dbReference type="EMBL" id="NGJS01000002">
    <property type="protein sequence ID" value="RSU00255.1"/>
    <property type="molecule type" value="Genomic_DNA"/>
</dbReference>
<proteinExistence type="predicted"/>
<evidence type="ECO:0000313" key="2">
    <source>
        <dbReference type="EMBL" id="RSU00255.1"/>
    </source>
</evidence>
<dbReference type="InterPro" id="IPR012336">
    <property type="entry name" value="Thioredoxin-like_fold"/>
</dbReference>
<dbReference type="Proteomes" id="UP000287857">
    <property type="component" value="Unassembled WGS sequence"/>
</dbReference>
<accession>A0A430A1G7</accession>
<dbReference type="OrthoDB" id="117402at2"/>
<evidence type="ECO:0000313" key="3">
    <source>
        <dbReference type="Proteomes" id="UP000287857"/>
    </source>
</evidence>
<dbReference type="CDD" id="cd02972">
    <property type="entry name" value="DsbA_family"/>
    <property type="match status" value="1"/>
</dbReference>
<evidence type="ECO:0000259" key="1">
    <source>
        <dbReference type="Pfam" id="PF13462"/>
    </source>
</evidence>
<gene>
    <name evidence="2" type="ORF">CBF37_02865</name>
</gene>
<organism evidence="2 3">
    <name type="scientific">Vagococcus vulneris</name>
    <dbReference type="NCBI Taxonomy" id="1977869"/>
    <lineage>
        <taxon>Bacteria</taxon>
        <taxon>Bacillati</taxon>
        <taxon>Bacillota</taxon>
        <taxon>Bacilli</taxon>
        <taxon>Lactobacillales</taxon>
        <taxon>Enterococcaceae</taxon>
        <taxon>Vagococcus</taxon>
    </lineage>
</organism>